<name>A0A2P5CBS0_TREOI</name>
<dbReference type="EMBL" id="JXTC01000385">
    <property type="protein sequence ID" value="PON58503.1"/>
    <property type="molecule type" value="Genomic_DNA"/>
</dbReference>
<keyword evidence="1" id="KW-0472">Membrane</keyword>
<comment type="caution">
    <text evidence="2">The sequence shown here is derived from an EMBL/GenBank/DDBJ whole genome shotgun (WGS) entry which is preliminary data.</text>
</comment>
<sequence>MKSPWIRGSKREWCRCMSLDHNYGFEMVLSVPESLFMIAVGLLHLVKSTASKYFEVDWLEGDLSIEP</sequence>
<keyword evidence="1" id="KW-0812">Transmembrane</keyword>
<organism evidence="2 3">
    <name type="scientific">Trema orientale</name>
    <name type="common">Charcoal tree</name>
    <name type="synonym">Celtis orientalis</name>
    <dbReference type="NCBI Taxonomy" id="63057"/>
    <lineage>
        <taxon>Eukaryota</taxon>
        <taxon>Viridiplantae</taxon>
        <taxon>Streptophyta</taxon>
        <taxon>Embryophyta</taxon>
        <taxon>Tracheophyta</taxon>
        <taxon>Spermatophyta</taxon>
        <taxon>Magnoliopsida</taxon>
        <taxon>eudicotyledons</taxon>
        <taxon>Gunneridae</taxon>
        <taxon>Pentapetalae</taxon>
        <taxon>rosids</taxon>
        <taxon>fabids</taxon>
        <taxon>Rosales</taxon>
        <taxon>Cannabaceae</taxon>
        <taxon>Trema</taxon>
    </lineage>
</organism>
<accession>A0A2P5CBS0</accession>
<keyword evidence="3" id="KW-1185">Reference proteome</keyword>
<protein>
    <submittedName>
        <fullName evidence="2">Uncharacterized protein</fullName>
    </submittedName>
</protein>
<dbReference type="OrthoDB" id="980994at2759"/>
<dbReference type="Proteomes" id="UP000237000">
    <property type="component" value="Unassembled WGS sequence"/>
</dbReference>
<keyword evidence="1" id="KW-1133">Transmembrane helix</keyword>
<evidence type="ECO:0000313" key="2">
    <source>
        <dbReference type="EMBL" id="PON58503.1"/>
    </source>
</evidence>
<dbReference type="InParanoid" id="A0A2P5CBS0"/>
<feature type="transmembrane region" description="Helical" evidence="1">
    <location>
        <begin position="27"/>
        <end position="46"/>
    </location>
</feature>
<evidence type="ECO:0000256" key="1">
    <source>
        <dbReference type="SAM" id="Phobius"/>
    </source>
</evidence>
<gene>
    <name evidence="2" type="ORF">TorRG33x02_291010</name>
</gene>
<reference evidence="3" key="1">
    <citation type="submission" date="2016-06" db="EMBL/GenBank/DDBJ databases">
        <title>Parallel loss of symbiosis genes in relatives of nitrogen-fixing non-legume Parasponia.</title>
        <authorList>
            <person name="Van Velzen R."/>
            <person name="Holmer R."/>
            <person name="Bu F."/>
            <person name="Rutten L."/>
            <person name="Van Zeijl A."/>
            <person name="Liu W."/>
            <person name="Santuari L."/>
            <person name="Cao Q."/>
            <person name="Sharma T."/>
            <person name="Shen D."/>
            <person name="Roswanjaya Y."/>
            <person name="Wardhani T."/>
            <person name="Kalhor M.S."/>
            <person name="Jansen J."/>
            <person name="Van den Hoogen J."/>
            <person name="Gungor B."/>
            <person name="Hartog M."/>
            <person name="Hontelez J."/>
            <person name="Verver J."/>
            <person name="Yang W.-C."/>
            <person name="Schijlen E."/>
            <person name="Repin R."/>
            <person name="Schilthuizen M."/>
            <person name="Schranz E."/>
            <person name="Heidstra R."/>
            <person name="Miyata K."/>
            <person name="Fedorova E."/>
            <person name="Kohlen W."/>
            <person name="Bisseling T."/>
            <person name="Smit S."/>
            <person name="Geurts R."/>
        </authorList>
    </citation>
    <scope>NUCLEOTIDE SEQUENCE [LARGE SCALE GENOMIC DNA]</scope>
    <source>
        <strain evidence="3">cv. RG33-2</strain>
    </source>
</reference>
<proteinExistence type="predicted"/>
<evidence type="ECO:0000313" key="3">
    <source>
        <dbReference type="Proteomes" id="UP000237000"/>
    </source>
</evidence>
<dbReference type="AlphaFoldDB" id="A0A2P5CBS0"/>